<dbReference type="SUPFAM" id="SSF82689">
    <property type="entry name" value="Mechanosensitive channel protein MscS (YggB), C-terminal domain"/>
    <property type="match status" value="1"/>
</dbReference>
<dbReference type="Pfam" id="PF21088">
    <property type="entry name" value="MS_channel_1st"/>
    <property type="match status" value="1"/>
</dbReference>
<dbReference type="Gene3D" id="1.10.287.1260">
    <property type="match status" value="1"/>
</dbReference>
<gene>
    <name evidence="12" type="ORF">C456_10804</name>
</gene>
<evidence type="ECO:0000256" key="1">
    <source>
        <dbReference type="ARBA" id="ARBA00004651"/>
    </source>
</evidence>
<evidence type="ECO:0000256" key="6">
    <source>
        <dbReference type="ARBA" id="ARBA00023136"/>
    </source>
</evidence>
<dbReference type="InterPro" id="IPR049278">
    <property type="entry name" value="MS_channel_C"/>
</dbReference>
<evidence type="ECO:0000256" key="8">
    <source>
        <dbReference type="SAM" id="Phobius"/>
    </source>
</evidence>
<dbReference type="InterPro" id="IPR023408">
    <property type="entry name" value="MscS_beta-dom_sf"/>
</dbReference>
<feature type="transmembrane region" description="Helical" evidence="8">
    <location>
        <begin position="48"/>
        <end position="72"/>
    </location>
</feature>
<comment type="similarity">
    <text evidence="2">Belongs to the MscS (TC 1.A.23) family.</text>
</comment>
<protein>
    <submittedName>
        <fullName evidence="12">Mechanosensitive ion channel</fullName>
    </submittedName>
</protein>
<dbReference type="InterPro" id="IPR049142">
    <property type="entry name" value="MS_channel_1st"/>
</dbReference>
<dbReference type="SUPFAM" id="SSF82861">
    <property type="entry name" value="Mechanosensitive channel protein MscS (YggB), transmembrane region"/>
    <property type="match status" value="1"/>
</dbReference>
<reference evidence="12 13" key="1">
    <citation type="journal article" date="2014" name="PLoS Genet.">
        <title>Phylogenetically driven sequencing of extremely halophilic archaea reveals strategies for static and dynamic osmo-response.</title>
        <authorList>
            <person name="Becker E.A."/>
            <person name="Seitzer P.M."/>
            <person name="Tritt A."/>
            <person name="Larsen D."/>
            <person name="Krusor M."/>
            <person name="Yao A.I."/>
            <person name="Wu D."/>
            <person name="Madern D."/>
            <person name="Eisen J.A."/>
            <person name="Darling A.E."/>
            <person name="Facciotti M.T."/>
        </authorList>
    </citation>
    <scope>NUCLEOTIDE SEQUENCE [LARGE SCALE GENOMIC DNA]</scope>
    <source>
        <strain evidence="13">DSM 14919 / CCM 7023 / CIP 107410 / JCM 9276 / NCIMB 13854 / Aa 2.2</strain>
    </source>
</reference>
<dbReference type="Proteomes" id="UP000011535">
    <property type="component" value="Unassembled WGS sequence"/>
</dbReference>
<dbReference type="Pfam" id="PF21082">
    <property type="entry name" value="MS_channel_3rd"/>
    <property type="match status" value="1"/>
</dbReference>
<dbReference type="GO" id="GO:0005886">
    <property type="term" value="C:plasma membrane"/>
    <property type="evidence" value="ECO:0007669"/>
    <property type="project" value="UniProtKB-SubCell"/>
</dbReference>
<evidence type="ECO:0000313" key="13">
    <source>
        <dbReference type="Proteomes" id="UP000011535"/>
    </source>
</evidence>
<evidence type="ECO:0000256" key="7">
    <source>
        <dbReference type="SAM" id="MobiDB-lite"/>
    </source>
</evidence>
<dbReference type="Gene3D" id="3.30.70.100">
    <property type="match status" value="1"/>
</dbReference>
<evidence type="ECO:0000259" key="9">
    <source>
        <dbReference type="Pfam" id="PF00924"/>
    </source>
</evidence>
<comment type="subcellular location">
    <subcellularLocation>
        <location evidence="1">Cell membrane</location>
        <topology evidence="1">Multi-pass membrane protein</topology>
    </subcellularLocation>
</comment>
<dbReference type="PANTHER" id="PTHR30221">
    <property type="entry name" value="SMALL-CONDUCTANCE MECHANOSENSITIVE CHANNEL"/>
    <property type="match status" value="1"/>
</dbReference>
<dbReference type="InterPro" id="IPR011014">
    <property type="entry name" value="MscS_channel_TM-2"/>
</dbReference>
<proteinExistence type="inferred from homology"/>
<feature type="region of interest" description="Disordered" evidence="7">
    <location>
        <begin position="379"/>
        <end position="431"/>
    </location>
</feature>
<dbReference type="GO" id="GO:0008381">
    <property type="term" value="F:mechanosensitive monoatomic ion channel activity"/>
    <property type="evidence" value="ECO:0007669"/>
    <property type="project" value="InterPro"/>
</dbReference>
<dbReference type="InterPro" id="IPR045275">
    <property type="entry name" value="MscS_archaea/bacteria_type"/>
</dbReference>
<dbReference type="PATRIC" id="fig|1230452.3.peg.2092"/>
<feature type="domain" description="Mechanosensitive ion channel MscS C-terminal" evidence="10">
    <location>
        <begin position="287"/>
        <end position="369"/>
    </location>
</feature>
<evidence type="ECO:0000259" key="11">
    <source>
        <dbReference type="Pfam" id="PF21088"/>
    </source>
</evidence>
<feature type="transmembrane region" description="Helical" evidence="8">
    <location>
        <begin position="126"/>
        <end position="143"/>
    </location>
</feature>
<dbReference type="InterPro" id="IPR006685">
    <property type="entry name" value="MscS_channel_2nd"/>
</dbReference>
<sequence>MCPRARGEQNLSAAATVSGAIVISGGRDFRGMSQHLSSFLSGLSALEVTALVLLISVGGAFVMETVVIRLLFRYTSRTETSLDNIVVQELRWPIVVTVSLTGVFLFSRAPAVAEAFVVDAATLNDFFGLPSLSVGIVVWAWALNRLVNRLVDAVKDKGSRYDFAPVFSNVWTIVVSVGTIGALLYIWGIEITPLFAGAGIAGIAVGFAAKDTVANFFGGIALYFDDTYKIGDYVVLDSGEAGTVVKVGIRSTTLLTRDELLVTVPNSVLNAAKIINESAPNRRRRLKVPVGVAYGTDVDAFEELLTDIALDEPLVLDSPRPRPRFRRFGPDALEYELVCWVNSPLKRGKATHNLNREIYKRLNDAGIGIPFPQRDVHVHSADAEATRQSPAAGLSNGGVRRPARTPDAADEVVAGDVADADADEDDSAYDE</sequence>
<dbReference type="SUPFAM" id="SSF50182">
    <property type="entry name" value="Sm-like ribonucleoproteins"/>
    <property type="match status" value="1"/>
</dbReference>
<evidence type="ECO:0000256" key="3">
    <source>
        <dbReference type="ARBA" id="ARBA00022475"/>
    </source>
</evidence>
<dbReference type="Pfam" id="PF00924">
    <property type="entry name" value="MS_channel_2nd"/>
    <property type="match status" value="1"/>
</dbReference>
<keyword evidence="5 8" id="KW-1133">Transmembrane helix</keyword>
<organism evidence="12 13">
    <name type="scientific">Haloferax lucentense (strain DSM 14919 / JCM 9276 / NCIMB 13854 / Aa 2.2)</name>
    <name type="common">Haloferax alicantei</name>
    <dbReference type="NCBI Taxonomy" id="1230452"/>
    <lineage>
        <taxon>Archaea</taxon>
        <taxon>Methanobacteriati</taxon>
        <taxon>Methanobacteriota</taxon>
        <taxon>Stenosarchaea group</taxon>
        <taxon>Halobacteria</taxon>
        <taxon>Halobacteriales</taxon>
        <taxon>Haloferacaceae</taxon>
        <taxon>Haloferax</taxon>
    </lineage>
</organism>
<accession>M0GN07</accession>
<dbReference type="AlphaFoldDB" id="M0GN07"/>
<feature type="domain" description="Mechanosensitive ion channel transmembrane helices 2/3" evidence="11">
    <location>
        <begin position="173"/>
        <end position="210"/>
    </location>
</feature>
<evidence type="ECO:0000256" key="5">
    <source>
        <dbReference type="ARBA" id="ARBA00022989"/>
    </source>
</evidence>
<keyword evidence="3" id="KW-1003">Cell membrane</keyword>
<dbReference type="PANTHER" id="PTHR30221:SF1">
    <property type="entry name" value="SMALL-CONDUCTANCE MECHANOSENSITIVE CHANNEL"/>
    <property type="match status" value="1"/>
</dbReference>
<keyword evidence="4 8" id="KW-0812">Transmembrane</keyword>
<evidence type="ECO:0000256" key="2">
    <source>
        <dbReference type="ARBA" id="ARBA00008017"/>
    </source>
</evidence>
<dbReference type="Gene3D" id="2.30.30.60">
    <property type="match status" value="1"/>
</dbReference>
<evidence type="ECO:0000313" key="12">
    <source>
        <dbReference type="EMBL" id="ELZ73545.1"/>
    </source>
</evidence>
<evidence type="ECO:0000259" key="10">
    <source>
        <dbReference type="Pfam" id="PF21082"/>
    </source>
</evidence>
<name>M0GN07_HALL2</name>
<feature type="transmembrane region" description="Helical" evidence="8">
    <location>
        <begin position="163"/>
        <end position="185"/>
    </location>
</feature>
<feature type="transmembrane region" description="Helical" evidence="8">
    <location>
        <begin position="92"/>
        <end position="111"/>
    </location>
</feature>
<feature type="domain" description="Mechanosensitive ion channel MscS" evidence="9">
    <location>
        <begin position="211"/>
        <end position="277"/>
    </location>
</feature>
<evidence type="ECO:0000256" key="4">
    <source>
        <dbReference type="ARBA" id="ARBA00022692"/>
    </source>
</evidence>
<feature type="compositionally biased region" description="Acidic residues" evidence="7">
    <location>
        <begin position="418"/>
        <end position="431"/>
    </location>
</feature>
<keyword evidence="6 8" id="KW-0472">Membrane</keyword>
<dbReference type="EMBL" id="AOLH01000017">
    <property type="protein sequence ID" value="ELZ73545.1"/>
    <property type="molecule type" value="Genomic_DNA"/>
</dbReference>
<dbReference type="InterPro" id="IPR010920">
    <property type="entry name" value="LSM_dom_sf"/>
</dbReference>
<comment type="caution">
    <text evidence="12">The sequence shown here is derived from an EMBL/GenBank/DDBJ whole genome shotgun (WGS) entry which is preliminary data.</text>
</comment>
<dbReference type="InterPro" id="IPR011066">
    <property type="entry name" value="MscS_channel_C_sf"/>
</dbReference>